<dbReference type="InterPro" id="IPR004130">
    <property type="entry name" value="Gpn"/>
</dbReference>
<reference evidence="6 7" key="3">
    <citation type="journal article" date="2016" name="Sci. Rep.">
        <title>Genome-wide diversity and gene expression profiling of Babesia microti isolates identify polymorphic genes that mediate host-pathogen interactions.</title>
        <authorList>
            <person name="Silva J.C."/>
            <person name="Cornillot E."/>
            <person name="McCracken C."/>
            <person name="Usmani-Brown S."/>
            <person name="Dwivedi A."/>
            <person name="Ifeonu O.O."/>
            <person name="Crabtree J."/>
            <person name="Gotia H.T."/>
            <person name="Virji A.Z."/>
            <person name="Reynes C."/>
            <person name="Colinge J."/>
            <person name="Kumar V."/>
            <person name="Lawres L."/>
            <person name="Pazzi J.E."/>
            <person name="Pablo J.V."/>
            <person name="Hung C."/>
            <person name="Brancato J."/>
            <person name="Kumari P."/>
            <person name="Orvis J."/>
            <person name="Tretina K."/>
            <person name="Chibucos M."/>
            <person name="Ott S."/>
            <person name="Sadzewicz L."/>
            <person name="Sengamalay N."/>
            <person name="Shetty A.C."/>
            <person name="Su Q."/>
            <person name="Tallon L."/>
            <person name="Fraser C.M."/>
            <person name="Frutos R."/>
            <person name="Molina D.M."/>
            <person name="Krause P.J."/>
            <person name="Ben Mamoun C."/>
        </authorList>
    </citation>
    <scope>NUCLEOTIDE SEQUENCE [LARGE SCALE GENOMIC DNA]</scope>
    <source>
        <strain evidence="6 7">RI</strain>
    </source>
</reference>
<name>I7I7W4_BABMR</name>
<gene>
    <name evidence="6" type="ORF">BMR1_01G01135</name>
</gene>
<keyword evidence="7" id="KW-1185">Reference proteome</keyword>
<dbReference type="VEuPathDB" id="PiroplasmaDB:BMR1_01G01135"/>
<evidence type="ECO:0000256" key="3">
    <source>
        <dbReference type="ARBA" id="ARBA00022801"/>
    </source>
</evidence>
<dbReference type="InterPro" id="IPR027417">
    <property type="entry name" value="P-loop_NTPase"/>
</dbReference>
<dbReference type="GO" id="GO:0003924">
    <property type="term" value="F:GTPase activity"/>
    <property type="evidence" value="ECO:0007669"/>
    <property type="project" value="TreeGrafter"/>
</dbReference>
<evidence type="ECO:0000313" key="7">
    <source>
        <dbReference type="Proteomes" id="UP000002899"/>
    </source>
</evidence>
<dbReference type="PANTHER" id="PTHR21231:SF7">
    <property type="entry name" value="GPN-LOOP GTPASE 3"/>
    <property type="match status" value="1"/>
</dbReference>
<dbReference type="Pfam" id="PF03029">
    <property type="entry name" value="ATP_bind_1"/>
    <property type="match status" value="1"/>
</dbReference>
<dbReference type="Proteomes" id="UP000002899">
    <property type="component" value="Chromosome I"/>
</dbReference>
<sequence length="345" mass="38359">MRYAHLVIGPAGSGKTTYCRVMQEHFESIGRTCHIVNLDPASEEGMAQDDTNTSVNENKLNPYDTDIRDLVNIGDIISYSKLGPNGALIKCSEILQENIDWLYEEIESSYGDETILLFDTPGQIELFTHLSYVRDIVSLLKRLNINAVALFLLDVSFLGDPSKLVAGSLAGLAAMANLETPHVNVVTKCDLLESTKSENNKSYGVHVPSAFMDITSSSYGLSNNMSLKHSNITKSLDKNDVENDGSKYNPTKIYSTYNQDSTFSAVDFCEVIANQNPDELLSALSAHLPRKFQKLNEAYVQMLSDFNLVSFISLNYNDPDSIEKLIFQTDIAIQFGEEAEPMMKF</sequence>
<keyword evidence="2 5" id="KW-0547">Nucleotide-binding</keyword>
<evidence type="ECO:0000256" key="5">
    <source>
        <dbReference type="RuleBase" id="RU365059"/>
    </source>
</evidence>
<protein>
    <recommendedName>
        <fullName evidence="5">GPN-loop GTPase 3</fullName>
    </recommendedName>
</protein>
<dbReference type="EMBL" id="FO082871">
    <property type="protein sequence ID" value="CCF72693.1"/>
    <property type="molecule type" value="Genomic_DNA"/>
</dbReference>
<comment type="similarity">
    <text evidence="1 5">Belongs to the GPN-loop GTPase family.</text>
</comment>
<keyword evidence="3 5" id="KW-0378">Hydrolase</keyword>
<dbReference type="GeneID" id="24423307"/>
<reference evidence="6 7" key="2">
    <citation type="journal article" date="2013" name="PLoS ONE">
        <title>Whole genome mapping and re-organization of the nuclear and mitochondrial genomes of Babesia microti isolates.</title>
        <authorList>
            <person name="Cornillot E."/>
            <person name="Dassouli A."/>
            <person name="Garg A."/>
            <person name="Pachikara N."/>
            <person name="Randazzo S."/>
            <person name="Depoix D."/>
            <person name="Carcy B."/>
            <person name="Delbecq S."/>
            <person name="Frutos R."/>
            <person name="Silva J.C."/>
            <person name="Sutton R."/>
            <person name="Krause P.J."/>
            <person name="Mamoun C.B."/>
        </authorList>
    </citation>
    <scope>NUCLEOTIDE SEQUENCE [LARGE SCALE GENOMIC DNA]</scope>
    <source>
        <strain evidence="6 7">RI</strain>
    </source>
</reference>
<reference evidence="6 7" key="1">
    <citation type="journal article" date="2012" name="Nucleic Acids Res.">
        <title>Sequencing of the smallest Apicomplexan genome from the human pathogen Babesia microti.</title>
        <authorList>
            <person name="Cornillot E."/>
            <person name="Hadj-Kaddour K."/>
            <person name="Dassouli A."/>
            <person name="Noel B."/>
            <person name="Ranwez V."/>
            <person name="Vacherie B."/>
            <person name="Augagneur Y."/>
            <person name="Bres V."/>
            <person name="Duclos A."/>
            <person name="Randazzo S."/>
            <person name="Carcy B."/>
            <person name="Debierre-Grockiego F."/>
            <person name="Delbecq S."/>
            <person name="Moubri-Menage K."/>
            <person name="Shams-Eldin H."/>
            <person name="Usmani-Brown S."/>
            <person name="Bringaud F."/>
            <person name="Wincker P."/>
            <person name="Vivares C.P."/>
            <person name="Schwarz R.T."/>
            <person name="Schetters T.P."/>
            <person name="Krause P.J."/>
            <person name="Gorenflot A."/>
            <person name="Berry V."/>
            <person name="Barbe V."/>
            <person name="Ben Mamoun C."/>
        </authorList>
    </citation>
    <scope>NUCLEOTIDE SEQUENCE [LARGE SCALE GENOMIC DNA]</scope>
    <source>
        <strain evidence="6 7">RI</strain>
    </source>
</reference>
<proteinExistence type="inferred from homology"/>
<dbReference type="OrthoDB" id="5839at2759"/>
<dbReference type="OMA" id="NYCKLMK"/>
<dbReference type="GO" id="GO:0005525">
    <property type="term" value="F:GTP binding"/>
    <property type="evidence" value="ECO:0007669"/>
    <property type="project" value="UniProtKB-KW"/>
</dbReference>
<dbReference type="KEGG" id="bmic:BMR1_01G01135"/>
<dbReference type="AlphaFoldDB" id="I7I7W4"/>
<evidence type="ECO:0000256" key="1">
    <source>
        <dbReference type="ARBA" id="ARBA00005290"/>
    </source>
</evidence>
<comment type="subunit">
    <text evidence="5">Binds to RNA polymerase II (RNAPII).</text>
</comment>
<comment type="function">
    <text evidence="5">Small GTPase required for proper nuclear import of RNA polymerase II and III (RNAPII and RNAPIII). May act at an RNAP assembly step prior to nuclear import.</text>
</comment>
<dbReference type="SUPFAM" id="SSF52540">
    <property type="entry name" value="P-loop containing nucleoside triphosphate hydrolases"/>
    <property type="match status" value="1"/>
</dbReference>
<keyword evidence="4 5" id="KW-0342">GTP-binding</keyword>
<dbReference type="Gene3D" id="3.40.50.300">
    <property type="entry name" value="P-loop containing nucleotide triphosphate hydrolases"/>
    <property type="match status" value="1"/>
</dbReference>
<accession>I7I7W4</accession>
<organism evidence="6 7">
    <name type="scientific">Babesia microti (strain RI)</name>
    <dbReference type="NCBI Taxonomy" id="1133968"/>
    <lineage>
        <taxon>Eukaryota</taxon>
        <taxon>Sar</taxon>
        <taxon>Alveolata</taxon>
        <taxon>Apicomplexa</taxon>
        <taxon>Aconoidasida</taxon>
        <taxon>Piroplasmida</taxon>
        <taxon>Babesiidae</taxon>
        <taxon>Babesia</taxon>
    </lineage>
</organism>
<evidence type="ECO:0000313" key="6">
    <source>
        <dbReference type="EMBL" id="CCF72693.1"/>
    </source>
</evidence>
<dbReference type="RefSeq" id="XP_012647302.1">
    <property type="nucleotide sequence ID" value="XM_012791848.1"/>
</dbReference>
<evidence type="ECO:0000256" key="2">
    <source>
        <dbReference type="ARBA" id="ARBA00022741"/>
    </source>
</evidence>
<dbReference type="PANTHER" id="PTHR21231">
    <property type="entry name" value="XPA-BINDING PROTEIN 1-RELATED"/>
    <property type="match status" value="1"/>
</dbReference>
<evidence type="ECO:0000256" key="4">
    <source>
        <dbReference type="ARBA" id="ARBA00023134"/>
    </source>
</evidence>